<gene>
    <name evidence="2" type="ORF">EAH89_12995</name>
</gene>
<keyword evidence="3" id="KW-1185">Reference proteome</keyword>
<dbReference type="EMBL" id="RCZP01000010">
    <property type="protein sequence ID" value="TPG56971.1"/>
    <property type="molecule type" value="Genomic_DNA"/>
</dbReference>
<feature type="region of interest" description="Disordered" evidence="1">
    <location>
        <begin position="1"/>
        <end position="122"/>
    </location>
</feature>
<evidence type="ECO:0000313" key="3">
    <source>
        <dbReference type="Proteomes" id="UP000317078"/>
    </source>
</evidence>
<dbReference type="Proteomes" id="UP000317078">
    <property type="component" value="Unassembled WGS sequence"/>
</dbReference>
<organism evidence="2 3">
    <name type="scientific">Muricoccus nepalensis</name>
    <dbReference type="NCBI Taxonomy" id="1854500"/>
    <lineage>
        <taxon>Bacteria</taxon>
        <taxon>Pseudomonadati</taxon>
        <taxon>Pseudomonadota</taxon>
        <taxon>Alphaproteobacteria</taxon>
        <taxon>Acetobacterales</taxon>
        <taxon>Roseomonadaceae</taxon>
        <taxon>Muricoccus</taxon>
    </lineage>
</organism>
<reference evidence="2 3" key="1">
    <citation type="journal article" date="2019" name="Environ. Microbiol.">
        <title>Species interactions and distinct microbial communities in high Arctic permafrost affected cryosols are associated with the CH4 and CO2 gas fluxes.</title>
        <authorList>
            <person name="Altshuler I."/>
            <person name="Hamel J."/>
            <person name="Turney S."/>
            <person name="Magnuson E."/>
            <person name="Levesque R."/>
            <person name="Greer C."/>
            <person name="Whyte L.G."/>
        </authorList>
    </citation>
    <scope>NUCLEOTIDE SEQUENCE [LARGE SCALE GENOMIC DNA]</scope>
    <source>
        <strain evidence="2 3">S9.3B</strain>
    </source>
</reference>
<feature type="compositionally biased region" description="Basic residues" evidence="1">
    <location>
        <begin position="79"/>
        <end position="110"/>
    </location>
</feature>
<name>A0A502G5Y6_9PROT</name>
<feature type="compositionally biased region" description="Low complexity" evidence="1">
    <location>
        <begin position="112"/>
        <end position="122"/>
    </location>
</feature>
<comment type="caution">
    <text evidence="2">The sequence shown here is derived from an EMBL/GenBank/DDBJ whole genome shotgun (WGS) entry which is preliminary data.</text>
</comment>
<evidence type="ECO:0000313" key="2">
    <source>
        <dbReference type="EMBL" id="TPG56971.1"/>
    </source>
</evidence>
<protein>
    <submittedName>
        <fullName evidence="2">Uncharacterized protein</fullName>
    </submittedName>
</protein>
<sequence>MRVGSSEAPMTATLRGESMGASEEKPGEEKPAGAPVPVPPSAMSRVPRSLAACGPFPGASCPRRTRAATLGPGLAGALRRPRSSPRRPRRSRSRRRRRRPGSPRRSRGSSRGRGSPCPSSRP</sequence>
<dbReference type="AlphaFoldDB" id="A0A502G5Y6"/>
<feature type="compositionally biased region" description="Basic and acidic residues" evidence="1">
    <location>
        <begin position="22"/>
        <end position="31"/>
    </location>
</feature>
<accession>A0A502G5Y6</accession>
<feature type="compositionally biased region" description="Low complexity" evidence="1">
    <location>
        <begin position="67"/>
        <end position="78"/>
    </location>
</feature>
<proteinExistence type="predicted"/>
<evidence type="ECO:0000256" key="1">
    <source>
        <dbReference type="SAM" id="MobiDB-lite"/>
    </source>
</evidence>